<feature type="transmembrane region" description="Helical" evidence="5">
    <location>
        <begin position="101"/>
        <end position="119"/>
    </location>
</feature>
<dbReference type="Pfam" id="PF01699">
    <property type="entry name" value="Na_Ca_ex"/>
    <property type="match status" value="2"/>
</dbReference>
<dbReference type="InterPro" id="IPR004837">
    <property type="entry name" value="NaCa_Exmemb"/>
</dbReference>
<feature type="transmembrane region" description="Helical" evidence="5">
    <location>
        <begin position="125"/>
        <end position="143"/>
    </location>
</feature>
<dbReference type="GO" id="GO:0008273">
    <property type="term" value="F:calcium, potassium:sodium antiporter activity"/>
    <property type="evidence" value="ECO:0007669"/>
    <property type="project" value="TreeGrafter"/>
</dbReference>
<dbReference type="PANTHER" id="PTHR10846">
    <property type="entry name" value="SODIUM/POTASSIUM/CALCIUM EXCHANGER"/>
    <property type="match status" value="1"/>
</dbReference>
<keyword evidence="8" id="KW-1185">Reference proteome</keyword>
<evidence type="ECO:0000313" key="8">
    <source>
        <dbReference type="Proteomes" id="UP000010310"/>
    </source>
</evidence>
<evidence type="ECO:0000313" key="7">
    <source>
        <dbReference type="EMBL" id="EKO36322.1"/>
    </source>
</evidence>
<dbReference type="InterPro" id="IPR044880">
    <property type="entry name" value="NCX_ion-bd_dom_sf"/>
</dbReference>
<keyword evidence="3 5" id="KW-1133">Transmembrane helix</keyword>
<name>K6FCD1_9GAMM</name>
<dbReference type="Proteomes" id="UP000010310">
    <property type="component" value="Unassembled WGS sequence"/>
</dbReference>
<feature type="domain" description="Sodium/calcium exchanger membrane region" evidence="6">
    <location>
        <begin position="7"/>
        <end position="143"/>
    </location>
</feature>
<keyword evidence="2 5" id="KW-0812">Transmembrane</keyword>
<evidence type="ECO:0000256" key="1">
    <source>
        <dbReference type="ARBA" id="ARBA00004141"/>
    </source>
</evidence>
<accession>K6FCD1</accession>
<feature type="transmembrane region" description="Helical" evidence="5">
    <location>
        <begin position="37"/>
        <end position="64"/>
    </location>
</feature>
<feature type="transmembrane region" description="Helical" evidence="5">
    <location>
        <begin position="70"/>
        <end position="94"/>
    </location>
</feature>
<dbReference type="GO" id="GO:0005262">
    <property type="term" value="F:calcium channel activity"/>
    <property type="evidence" value="ECO:0007669"/>
    <property type="project" value="TreeGrafter"/>
</dbReference>
<organism evidence="7 8">
    <name type="scientific">SAR86 cluster bacterium SAR86E</name>
    <dbReference type="NCBI Taxonomy" id="1208365"/>
    <lineage>
        <taxon>Bacteria</taxon>
        <taxon>Pseudomonadati</taxon>
        <taxon>Pseudomonadota</taxon>
        <taxon>Gammaproteobacteria</taxon>
        <taxon>SAR86 cluster</taxon>
    </lineage>
</organism>
<proteinExistence type="predicted"/>
<dbReference type="AlphaFoldDB" id="K6FCD1"/>
<dbReference type="PATRIC" id="fig|1208365.4.peg.1027"/>
<dbReference type="InterPro" id="IPR004481">
    <property type="entry name" value="K/Na/Ca-exchanger"/>
</dbReference>
<sequence length="313" mass="33225">MELLTNIALLLAGITILVWGANKFVDHASVLAKHLGVSDLVIGLTLIAFGTSAPEIFVGISAIFNESEDIALGTAIGSNISNIALIFGVSCLYFRESSKTQLWNLFPFALSILLLGLTLTDGSISINESVGFIGILMLFMYVLSKFEEVSETGTSEPSEFTKSLFLSLVGLVGLIAGSNISIIYAENTAIILGISELIIGLTIIALGTSLPELAATIVALGKGKHQMVVGNIIGSNVFNLVFVIPIIGFFGTIQLNSIVLERDFIVLSVLSAIFIALTYALAKLRFNRSAFIFAGIILIASYLLYIGLLAGVI</sequence>
<reference evidence="7 8" key="1">
    <citation type="submission" date="2012-09" db="EMBL/GenBank/DDBJ databases">
        <authorList>
            <person name="Dupont C.L."/>
            <person name="Rusch D.B."/>
            <person name="Lombardo M.-J."/>
            <person name="Novotny M."/>
            <person name="Yee-Greenbaum J."/>
            <person name="Laskin R."/>
        </authorList>
    </citation>
    <scope>NUCLEOTIDE SEQUENCE [LARGE SCALE GENOMIC DNA]</scope>
    <source>
        <strain evidence="7">SAR86E</strain>
    </source>
</reference>
<evidence type="ECO:0000256" key="4">
    <source>
        <dbReference type="ARBA" id="ARBA00023136"/>
    </source>
</evidence>
<evidence type="ECO:0000256" key="2">
    <source>
        <dbReference type="ARBA" id="ARBA00022692"/>
    </source>
</evidence>
<feature type="transmembrane region" description="Helical" evidence="5">
    <location>
        <begin position="197"/>
        <end position="220"/>
    </location>
</feature>
<feature type="transmembrane region" description="Helical" evidence="5">
    <location>
        <begin position="6"/>
        <end position="25"/>
    </location>
</feature>
<feature type="transmembrane region" description="Helical" evidence="5">
    <location>
        <begin position="264"/>
        <end position="282"/>
    </location>
</feature>
<comment type="caution">
    <text evidence="7">The sequence shown here is derived from an EMBL/GenBank/DDBJ whole genome shotgun (WGS) entry which is preliminary data.</text>
</comment>
<keyword evidence="4 5" id="KW-0472">Membrane</keyword>
<comment type="subcellular location">
    <subcellularLocation>
        <location evidence="1">Membrane</location>
        <topology evidence="1">Multi-pass membrane protein</topology>
    </subcellularLocation>
</comment>
<dbReference type="PANTHER" id="PTHR10846:SF8">
    <property type="entry name" value="INNER MEMBRANE PROTEIN YRBG"/>
    <property type="match status" value="1"/>
</dbReference>
<feature type="transmembrane region" description="Helical" evidence="5">
    <location>
        <begin position="289"/>
        <end position="312"/>
    </location>
</feature>
<gene>
    <name evidence="7" type="ORF">B273_0423</name>
</gene>
<dbReference type="EMBL" id="AMWX01000009">
    <property type="protein sequence ID" value="EKO36322.1"/>
    <property type="molecule type" value="Genomic_DNA"/>
</dbReference>
<dbReference type="NCBIfam" id="TIGR00367">
    <property type="entry name" value="calcium/sodium antiporter"/>
    <property type="match status" value="1"/>
</dbReference>
<evidence type="ECO:0000259" key="6">
    <source>
        <dbReference type="Pfam" id="PF01699"/>
    </source>
</evidence>
<protein>
    <submittedName>
        <fullName evidence="7">K+-dependent Na+/Ca+ exchanger family protein</fullName>
    </submittedName>
</protein>
<feature type="domain" description="Sodium/calcium exchanger membrane region" evidence="6">
    <location>
        <begin position="163"/>
        <end position="308"/>
    </location>
</feature>
<evidence type="ECO:0000256" key="5">
    <source>
        <dbReference type="SAM" id="Phobius"/>
    </source>
</evidence>
<feature type="transmembrane region" description="Helical" evidence="5">
    <location>
        <begin position="232"/>
        <end position="252"/>
    </location>
</feature>
<feature type="transmembrane region" description="Helical" evidence="5">
    <location>
        <begin position="164"/>
        <end position="185"/>
    </location>
</feature>
<dbReference type="STRING" id="1208365.B273_0423"/>
<dbReference type="GO" id="GO:0005886">
    <property type="term" value="C:plasma membrane"/>
    <property type="evidence" value="ECO:0007669"/>
    <property type="project" value="TreeGrafter"/>
</dbReference>
<dbReference type="Gene3D" id="1.20.1420.30">
    <property type="entry name" value="NCX, central ion-binding region"/>
    <property type="match status" value="1"/>
</dbReference>
<dbReference type="GO" id="GO:0006874">
    <property type="term" value="P:intracellular calcium ion homeostasis"/>
    <property type="evidence" value="ECO:0007669"/>
    <property type="project" value="TreeGrafter"/>
</dbReference>
<evidence type="ECO:0000256" key="3">
    <source>
        <dbReference type="ARBA" id="ARBA00022989"/>
    </source>
</evidence>